<comment type="similarity">
    <text evidence="1">Belongs to the PPR family. P subfamily.</text>
</comment>
<dbReference type="Pfam" id="PF12854">
    <property type="entry name" value="PPR_1"/>
    <property type="match status" value="1"/>
</dbReference>
<accession>A0ABQ9A9V2</accession>
<proteinExistence type="inferred from homology"/>
<feature type="transmembrane region" description="Helical" evidence="4">
    <location>
        <begin position="202"/>
        <end position="225"/>
    </location>
</feature>
<evidence type="ECO:0008006" key="7">
    <source>
        <dbReference type="Google" id="ProtNLM"/>
    </source>
</evidence>
<feature type="transmembrane region" description="Helical" evidence="4">
    <location>
        <begin position="172"/>
        <end position="196"/>
    </location>
</feature>
<keyword evidence="4" id="KW-0812">Transmembrane</keyword>
<organism evidence="5 6">
    <name type="scientific">Salix suchowensis</name>
    <dbReference type="NCBI Taxonomy" id="1278906"/>
    <lineage>
        <taxon>Eukaryota</taxon>
        <taxon>Viridiplantae</taxon>
        <taxon>Streptophyta</taxon>
        <taxon>Embryophyta</taxon>
        <taxon>Tracheophyta</taxon>
        <taxon>Spermatophyta</taxon>
        <taxon>Magnoliopsida</taxon>
        <taxon>eudicotyledons</taxon>
        <taxon>Gunneridae</taxon>
        <taxon>Pentapetalae</taxon>
        <taxon>rosids</taxon>
        <taxon>fabids</taxon>
        <taxon>Malpighiales</taxon>
        <taxon>Salicaceae</taxon>
        <taxon>Saliceae</taxon>
        <taxon>Salix</taxon>
    </lineage>
</organism>
<dbReference type="NCBIfam" id="TIGR00756">
    <property type="entry name" value="PPR"/>
    <property type="match status" value="2"/>
</dbReference>
<keyword evidence="4" id="KW-1133">Transmembrane helix</keyword>
<reference evidence="5" key="2">
    <citation type="journal article" date="2023" name="Int. J. Mol. Sci.">
        <title>De Novo Assembly and Annotation of 11 Diverse Shrub Willow (Salix) Genomes Reveals Novel Gene Organization in Sex-Linked Regions.</title>
        <authorList>
            <person name="Hyden B."/>
            <person name="Feng K."/>
            <person name="Yates T.B."/>
            <person name="Jawdy S."/>
            <person name="Cereghino C."/>
            <person name="Smart L.B."/>
            <person name="Muchero W."/>
        </authorList>
    </citation>
    <scope>NUCLEOTIDE SEQUENCE</scope>
    <source>
        <tissue evidence="5">Shoot tip</tissue>
    </source>
</reference>
<name>A0ABQ9A9V2_9ROSI</name>
<gene>
    <name evidence="5" type="ORF">OIU77_010539</name>
</gene>
<evidence type="ECO:0000313" key="5">
    <source>
        <dbReference type="EMBL" id="KAJ6328874.1"/>
    </source>
</evidence>
<dbReference type="InterPro" id="IPR050667">
    <property type="entry name" value="PPR-containing_protein"/>
</dbReference>
<comment type="caution">
    <text evidence="5">The sequence shown here is derived from an EMBL/GenBank/DDBJ whole genome shotgun (WGS) entry which is preliminary data.</text>
</comment>
<dbReference type="PANTHER" id="PTHR47939">
    <property type="entry name" value="MEMBRANE-ASSOCIATED SALT-INDUCIBLE PROTEIN-LIKE"/>
    <property type="match status" value="1"/>
</dbReference>
<protein>
    <recommendedName>
        <fullName evidence="7">Pentatricopeptide repeat-containing protein</fullName>
    </recommendedName>
</protein>
<feature type="repeat" description="PPR" evidence="3">
    <location>
        <begin position="18"/>
        <end position="52"/>
    </location>
</feature>
<dbReference type="Proteomes" id="UP001141253">
    <property type="component" value="Chromosome 14"/>
</dbReference>
<dbReference type="InterPro" id="IPR011990">
    <property type="entry name" value="TPR-like_helical_dom_sf"/>
</dbReference>
<dbReference type="Gene3D" id="1.25.40.10">
    <property type="entry name" value="Tetratricopeptide repeat domain"/>
    <property type="match status" value="1"/>
</dbReference>
<keyword evidence="2" id="KW-0677">Repeat</keyword>
<evidence type="ECO:0000256" key="3">
    <source>
        <dbReference type="PROSITE-ProRule" id="PRU00708"/>
    </source>
</evidence>
<evidence type="ECO:0000256" key="4">
    <source>
        <dbReference type="SAM" id="Phobius"/>
    </source>
</evidence>
<dbReference type="InterPro" id="IPR002885">
    <property type="entry name" value="PPR_rpt"/>
</dbReference>
<dbReference type="PANTHER" id="PTHR47939:SF5">
    <property type="entry name" value="PENTACOTRIPEPTIDE-REPEAT REGION OF PRORP DOMAIN-CONTAINING PROTEIN"/>
    <property type="match status" value="1"/>
</dbReference>
<evidence type="ECO:0000313" key="6">
    <source>
        <dbReference type="Proteomes" id="UP001141253"/>
    </source>
</evidence>
<dbReference type="PROSITE" id="PS51375">
    <property type="entry name" value="PPR"/>
    <property type="match status" value="2"/>
</dbReference>
<feature type="repeat" description="PPR" evidence="3">
    <location>
        <begin position="53"/>
        <end position="87"/>
    </location>
</feature>
<reference evidence="5" key="1">
    <citation type="submission" date="2022-10" db="EMBL/GenBank/DDBJ databases">
        <authorList>
            <person name="Hyden B.L."/>
            <person name="Feng K."/>
            <person name="Yates T."/>
            <person name="Jawdy S."/>
            <person name="Smart L.B."/>
            <person name="Muchero W."/>
        </authorList>
    </citation>
    <scope>NUCLEOTIDE SEQUENCE</scope>
    <source>
        <tissue evidence="5">Shoot tip</tissue>
    </source>
</reference>
<keyword evidence="4" id="KW-0472">Membrane</keyword>
<evidence type="ECO:0000256" key="2">
    <source>
        <dbReference type="ARBA" id="ARBA00022737"/>
    </source>
</evidence>
<keyword evidence="6" id="KW-1185">Reference proteome</keyword>
<dbReference type="EMBL" id="JAPFFI010000022">
    <property type="protein sequence ID" value="KAJ6328874.1"/>
    <property type="molecule type" value="Genomic_DNA"/>
</dbReference>
<dbReference type="Pfam" id="PF01535">
    <property type="entry name" value="PPR"/>
    <property type="match status" value="1"/>
</dbReference>
<evidence type="ECO:0000256" key="1">
    <source>
        <dbReference type="ARBA" id="ARBA00007626"/>
    </source>
</evidence>
<sequence>MDACKVLEDMESNGCLPNLVSYRTLVGGLCDQGMFDEAKSHLEEMMLKGFSPHFAVSNALIKGFCNGGKIAEACGVVEELLKHGEAPHTESWVIMVSRICEVDDLQRIGETLDKVMKVELKGDTRIVEAGIGLEESWQTMKKRLMICLPYPPLLSKISQIRVKLLSSSVQNLSALLMLAVSKLLACGITNFLQAVATIDFHLWLLHVSELVALAAVLCCPMLVVLRSFIVDFTLLFSGYGADVIFLQC</sequence>